<protein>
    <recommendedName>
        <fullName evidence="1">F-box domain-containing protein</fullName>
    </recommendedName>
</protein>
<dbReference type="Proteomes" id="UP000580250">
    <property type="component" value="Unassembled WGS sequence"/>
</dbReference>
<dbReference type="AlphaFoldDB" id="A0A6V7Y491"/>
<accession>A0A6V7Y491</accession>
<gene>
    <name evidence="2" type="ORF">MENT_LOCUS60229</name>
</gene>
<dbReference type="EMBL" id="CAJEWN010003062">
    <property type="protein sequence ID" value="CAD2206356.1"/>
    <property type="molecule type" value="Genomic_DNA"/>
</dbReference>
<dbReference type="PROSITE" id="PS50181">
    <property type="entry name" value="FBOX"/>
    <property type="match status" value="1"/>
</dbReference>
<sequence length="353" mass="41418">MQILGIKFKFFPIFSQLKMLYLPTEVQLDVLKCLNFNQLFDIKQTNLYLLNLINKFEGELARQEFIQIALVDHYMLVGLHPSEFIEPESGIFEFTLLDQLKNKWQAAIDKSIPLFLHYFEPNRECICIAIVNEKCHSVLKLPIIPKNIKEMIIVRCWLEKLFNCAFGYASFYKNIFNPEMINILFDDDKTIPLQFNIKRVILWSNYTVTKIFESALKFSLNHLSISESLSINLDATSEQYTDILFNTLINEGNKFPKISLNFQTTSLYNLIVKYVTTSKDCSKIVPFIHFDRISAINFKLNERAEKIEIDQSNGNNSTKYQIVNIHNPKARFEFYNREGYDGSFYIQIRKIKV</sequence>
<proteinExistence type="predicted"/>
<dbReference type="OrthoDB" id="5281164at2759"/>
<dbReference type="InterPro" id="IPR001810">
    <property type="entry name" value="F-box_dom"/>
</dbReference>
<evidence type="ECO:0000259" key="1">
    <source>
        <dbReference type="PROSITE" id="PS50181"/>
    </source>
</evidence>
<reference evidence="2 3" key="1">
    <citation type="submission" date="2020-08" db="EMBL/GenBank/DDBJ databases">
        <authorList>
            <person name="Koutsovoulos G."/>
            <person name="Danchin GJ E."/>
        </authorList>
    </citation>
    <scope>NUCLEOTIDE SEQUENCE [LARGE SCALE GENOMIC DNA]</scope>
</reference>
<feature type="domain" description="F-box" evidence="1">
    <location>
        <begin position="16"/>
        <end position="68"/>
    </location>
</feature>
<evidence type="ECO:0000313" key="2">
    <source>
        <dbReference type="EMBL" id="CAD2206356.1"/>
    </source>
</evidence>
<name>A0A6V7Y491_MELEN</name>
<evidence type="ECO:0000313" key="3">
    <source>
        <dbReference type="Proteomes" id="UP000580250"/>
    </source>
</evidence>
<comment type="caution">
    <text evidence="2">The sequence shown here is derived from an EMBL/GenBank/DDBJ whole genome shotgun (WGS) entry which is preliminary data.</text>
</comment>
<organism evidence="2 3">
    <name type="scientific">Meloidogyne enterolobii</name>
    <name type="common">Root-knot nematode worm</name>
    <name type="synonym">Meloidogyne mayaguensis</name>
    <dbReference type="NCBI Taxonomy" id="390850"/>
    <lineage>
        <taxon>Eukaryota</taxon>
        <taxon>Metazoa</taxon>
        <taxon>Ecdysozoa</taxon>
        <taxon>Nematoda</taxon>
        <taxon>Chromadorea</taxon>
        <taxon>Rhabditida</taxon>
        <taxon>Tylenchina</taxon>
        <taxon>Tylenchomorpha</taxon>
        <taxon>Tylenchoidea</taxon>
        <taxon>Meloidogynidae</taxon>
        <taxon>Meloidogyninae</taxon>
        <taxon>Meloidogyne</taxon>
    </lineage>
</organism>